<sequence length="312" mass="34124">MTIYAYNGTHEALLQDDNGLGGVILSLSSLRSLLLPHETISSLIAESKKQTPHLFVLGLIYGLRTYLNLPSQHLQDNIEDLEGYANDIYKHCCRFDHAIRIAPIPSQTDTIPVILASLKQQRADLGPIDWLQVSTTEFAIMIGVFVGATKCYPYPRHASLRMVAIGTGAVRGMYKQLPPIAIPNVSMVYPHQPAQPYATQQPTKVNVGSTRNCPDPGPDSDVEDHSPCDIQRNSQGELDADDSLPCGRATVAPPCSPVGGFFPPASTVLALQSNIQQQMQCRKEDISNQISEVHINEEDSEAPNHDVSDAEM</sequence>
<feature type="region of interest" description="Disordered" evidence="1">
    <location>
        <begin position="293"/>
        <end position="312"/>
    </location>
</feature>
<evidence type="ECO:0000313" key="2">
    <source>
        <dbReference type="EMBL" id="SPJ72378.1"/>
    </source>
</evidence>
<organism evidence="2 3">
    <name type="scientific">Fusarium torulosum</name>
    <dbReference type="NCBI Taxonomy" id="33205"/>
    <lineage>
        <taxon>Eukaryota</taxon>
        <taxon>Fungi</taxon>
        <taxon>Dikarya</taxon>
        <taxon>Ascomycota</taxon>
        <taxon>Pezizomycotina</taxon>
        <taxon>Sordariomycetes</taxon>
        <taxon>Hypocreomycetidae</taxon>
        <taxon>Hypocreales</taxon>
        <taxon>Nectriaceae</taxon>
        <taxon>Fusarium</taxon>
    </lineage>
</organism>
<name>A0AAE8M1J9_9HYPO</name>
<evidence type="ECO:0000256" key="1">
    <source>
        <dbReference type="SAM" id="MobiDB-lite"/>
    </source>
</evidence>
<feature type="compositionally biased region" description="Basic and acidic residues" evidence="1">
    <location>
        <begin position="294"/>
        <end position="312"/>
    </location>
</feature>
<dbReference type="EMBL" id="ONZP01000058">
    <property type="protein sequence ID" value="SPJ72378.1"/>
    <property type="molecule type" value="Genomic_DNA"/>
</dbReference>
<feature type="region of interest" description="Disordered" evidence="1">
    <location>
        <begin position="195"/>
        <end position="245"/>
    </location>
</feature>
<protein>
    <submittedName>
        <fullName evidence="2">Uncharacterized protein</fullName>
    </submittedName>
</protein>
<dbReference type="Proteomes" id="UP001187734">
    <property type="component" value="Unassembled WGS sequence"/>
</dbReference>
<accession>A0AAE8M1J9</accession>
<proteinExistence type="predicted"/>
<comment type="caution">
    <text evidence="2">The sequence shown here is derived from an EMBL/GenBank/DDBJ whole genome shotgun (WGS) entry which is preliminary data.</text>
</comment>
<gene>
    <name evidence="2" type="ORF">FTOL_02106</name>
</gene>
<evidence type="ECO:0000313" key="3">
    <source>
        <dbReference type="Proteomes" id="UP001187734"/>
    </source>
</evidence>
<keyword evidence="3" id="KW-1185">Reference proteome</keyword>
<dbReference type="AlphaFoldDB" id="A0AAE8M1J9"/>
<reference evidence="2" key="1">
    <citation type="submission" date="2018-03" db="EMBL/GenBank/DDBJ databases">
        <authorList>
            <person name="Guldener U."/>
        </authorList>
    </citation>
    <scope>NUCLEOTIDE SEQUENCE</scope>
</reference>